<dbReference type="GO" id="GO:0003676">
    <property type="term" value="F:nucleic acid binding"/>
    <property type="evidence" value="ECO:0007669"/>
    <property type="project" value="InterPro"/>
</dbReference>
<dbReference type="WBParaSite" id="Hba_09503">
    <property type="protein sequence ID" value="Hba_09503"/>
    <property type="gene ID" value="Hba_09503"/>
</dbReference>
<dbReference type="Proteomes" id="UP000095283">
    <property type="component" value="Unplaced"/>
</dbReference>
<feature type="compositionally biased region" description="Basic residues" evidence="1">
    <location>
        <begin position="19"/>
        <end position="28"/>
    </location>
</feature>
<feature type="compositionally biased region" description="Polar residues" evidence="1">
    <location>
        <begin position="1"/>
        <end position="10"/>
    </location>
</feature>
<sequence length="184" mass="20752">MKSKASTARPKTSVWRTPKANRKSIHHAGKNEEVSDFNSRSQESQDGFCPFTHAMGSGNSFFQCACALSVQTPFYSSFSTRNFEGGSLMVWAAFSSIGALKLVFVSIKINSVDYQKVLENNLLLYYTRFQQKNFIFRQDNAVIHSRSIVIIDWPSRSLDLNSMENLWGILAPSSLCPQQAVFFN</sequence>
<name>A0A1I7WWN1_HETBA</name>
<evidence type="ECO:0000313" key="2">
    <source>
        <dbReference type="Proteomes" id="UP000095283"/>
    </source>
</evidence>
<dbReference type="AlphaFoldDB" id="A0A1I7WWN1"/>
<reference evidence="3" key="1">
    <citation type="submission" date="2016-11" db="UniProtKB">
        <authorList>
            <consortium name="WormBaseParasite"/>
        </authorList>
    </citation>
    <scope>IDENTIFICATION</scope>
</reference>
<feature type="region of interest" description="Disordered" evidence="1">
    <location>
        <begin position="1"/>
        <end position="39"/>
    </location>
</feature>
<keyword evidence="2" id="KW-1185">Reference proteome</keyword>
<dbReference type="InterPro" id="IPR036397">
    <property type="entry name" value="RNaseH_sf"/>
</dbReference>
<proteinExistence type="predicted"/>
<accession>A0A1I7WWN1</accession>
<dbReference type="Gene3D" id="3.30.420.10">
    <property type="entry name" value="Ribonuclease H-like superfamily/Ribonuclease H"/>
    <property type="match status" value="1"/>
</dbReference>
<evidence type="ECO:0000313" key="3">
    <source>
        <dbReference type="WBParaSite" id="Hba_09503"/>
    </source>
</evidence>
<organism evidence="2 3">
    <name type="scientific">Heterorhabditis bacteriophora</name>
    <name type="common">Entomopathogenic nematode worm</name>
    <dbReference type="NCBI Taxonomy" id="37862"/>
    <lineage>
        <taxon>Eukaryota</taxon>
        <taxon>Metazoa</taxon>
        <taxon>Ecdysozoa</taxon>
        <taxon>Nematoda</taxon>
        <taxon>Chromadorea</taxon>
        <taxon>Rhabditida</taxon>
        <taxon>Rhabditina</taxon>
        <taxon>Rhabditomorpha</taxon>
        <taxon>Strongyloidea</taxon>
        <taxon>Heterorhabditidae</taxon>
        <taxon>Heterorhabditis</taxon>
    </lineage>
</organism>
<evidence type="ECO:0000256" key="1">
    <source>
        <dbReference type="SAM" id="MobiDB-lite"/>
    </source>
</evidence>
<protein>
    <submittedName>
        <fullName evidence="3">Transposable element Tc3 transposase</fullName>
    </submittedName>
</protein>